<dbReference type="RefSeq" id="WP_289164515.1">
    <property type="nucleotide sequence ID" value="NZ_JASZZN010000011.1"/>
</dbReference>
<feature type="compositionally biased region" description="Polar residues" evidence="1">
    <location>
        <begin position="61"/>
        <end position="94"/>
    </location>
</feature>
<evidence type="ECO:0000256" key="1">
    <source>
        <dbReference type="SAM" id="MobiDB-lite"/>
    </source>
</evidence>
<evidence type="ECO:0000313" key="3">
    <source>
        <dbReference type="Proteomes" id="UP001239462"/>
    </source>
</evidence>
<keyword evidence="3" id="KW-1185">Reference proteome</keyword>
<dbReference type="Proteomes" id="UP001239462">
    <property type="component" value="Unassembled WGS sequence"/>
</dbReference>
<accession>A0ABT7PKZ2</accession>
<feature type="region of interest" description="Disordered" evidence="1">
    <location>
        <begin position="35"/>
        <end position="94"/>
    </location>
</feature>
<evidence type="ECO:0000313" key="2">
    <source>
        <dbReference type="EMBL" id="MDM4016961.1"/>
    </source>
</evidence>
<comment type="caution">
    <text evidence="2">The sequence shown here is derived from an EMBL/GenBank/DDBJ whole genome shotgun (WGS) entry which is preliminary data.</text>
</comment>
<protein>
    <submittedName>
        <fullName evidence="2">Uncharacterized protein</fullName>
    </submittedName>
</protein>
<organism evidence="2 3">
    <name type="scientific">Roseiconus lacunae</name>
    <dbReference type="NCBI Taxonomy" id="2605694"/>
    <lineage>
        <taxon>Bacteria</taxon>
        <taxon>Pseudomonadati</taxon>
        <taxon>Planctomycetota</taxon>
        <taxon>Planctomycetia</taxon>
        <taxon>Pirellulales</taxon>
        <taxon>Pirellulaceae</taxon>
        <taxon>Roseiconus</taxon>
    </lineage>
</organism>
<dbReference type="EMBL" id="JASZZN010000011">
    <property type="protein sequence ID" value="MDM4016961.1"/>
    <property type="molecule type" value="Genomic_DNA"/>
</dbReference>
<proteinExistence type="predicted"/>
<reference evidence="2 3" key="1">
    <citation type="submission" date="2023-06" db="EMBL/GenBank/DDBJ databases">
        <title>Roseiconus lacunae JC819 isolated from Gulf of Mannar region, Tamil Nadu.</title>
        <authorList>
            <person name="Pk S."/>
            <person name="Ch S."/>
            <person name="Ch V.R."/>
        </authorList>
    </citation>
    <scope>NUCLEOTIDE SEQUENCE [LARGE SCALE GENOMIC DNA]</scope>
    <source>
        <strain evidence="2 3">JC819</strain>
    </source>
</reference>
<sequence length="361" mass="39122">MNQASSSTSHRRLGLEQLEKRSLLAGGLSNVIPTGFETGQSVEGPAADRLPRPAEEKVRTASRTGQTTPNVDLVSQVQPNALPESTTIPVSNTGTRAPVVDAVFSSLEHSEQRDATAGTDQVADLVSDNLSTKQSNTPLPQVSCTVVPDGVSHTQVLTEVDHSETDAAIRLSPFLGQPLTLSADLASRSWQFDRDLLPRLNEVAETPSKDVARYHDLALPNWWVGSGGMIAIDHFAMPETNSVPDETLVDVQLEGAVMLSRSVDLFTLSATSPIAVPVSQQAIDTVMTTLAKLTESKVQPLYRSTQIRLSNLVYPTLGLIVTGVALSARQRSKNAEFQKQVTSRRQTRRLDRSNRLNRVVT</sequence>
<feature type="region of interest" description="Disordered" evidence="1">
    <location>
        <begin position="337"/>
        <end position="361"/>
    </location>
</feature>
<name>A0ABT7PKZ2_9BACT</name>
<gene>
    <name evidence="2" type="ORF">QTN89_16050</name>
</gene>
<feature type="compositionally biased region" description="Basic and acidic residues" evidence="1">
    <location>
        <begin position="49"/>
        <end position="59"/>
    </location>
</feature>